<dbReference type="Gene3D" id="1.10.10.10">
    <property type="entry name" value="Winged helix-like DNA-binding domain superfamily/Winged helix DNA-binding domain"/>
    <property type="match status" value="1"/>
</dbReference>
<sequence>MFTYFRVSNCPGNVLPFVQPYNEQELLLRIAAGDQEAYRQIFESYWDKVYGIGLRLTKSPELAKDLAQETFIKIWNNRDKLPAVTNFSAFIFTVSRHLVIDHLRKHVFTASNEDYLTAYFSDDAISPQEKTEYKELEKLMHRAIDNLPPQLQQVFRLSRIEGLTHAEIALRMNITRITSKSYMVRALYAIRKYLAQYNNDQLLVMLVAGELVKIYFRAHALPLLSYASL</sequence>
<keyword evidence="4" id="KW-0804">Transcription</keyword>
<organism evidence="7 8">
    <name type="scientific">Paraflavitalea soli</name>
    <dbReference type="NCBI Taxonomy" id="2315862"/>
    <lineage>
        <taxon>Bacteria</taxon>
        <taxon>Pseudomonadati</taxon>
        <taxon>Bacteroidota</taxon>
        <taxon>Chitinophagia</taxon>
        <taxon>Chitinophagales</taxon>
        <taxon>Chitinophagaceae</taxon>
        <taxon>Paraflavitalea</taxon>
    </lineage>
</organism>
<dbReference type="Pfam" id="PF04542">
    <property type="entry name" value="Sigma70_r2"/>
    <property type="match status" value="1"/>
</dbReference>
<dbReference type="GO" id="GO:0003677">
    <property type="term" value="F:DNA binding"/>
    <property type="evidence" value="ECO:0007669"/>
    <property type="project" value="InterPro"/>
</dbReference>
<protein>
    <submittedName>
        <fullName evidence="7">RNA polymerase sigma-70 factor</fullName>
    </submittedName>
</protein>
<dbReference type="InterPro" id="IPR013325">
    <property type="entry name" value="RNA_pol_sigma_r2"/>
</dbReference>
<comment type="similarity">
    <text evidence="1">Belongs to the sigma-70 factor family. ECF subfamily.</text>
</comment>
<dbReference type="SUPFAM" id="SSF88946">
    <property type="entry name" value="Sigma2 domain of RNA polymerase sigma factors"/>
    <property type="match status" value="1"/>
</dbReference>
<feature type="domain" description="RNA polymerase sigma-70 region 2" evidence="5">
    <location>
        <begin position="42"/>
        <end position="106"/>
    </location>
</feature>
<keyword evidence="8" id="KW-1185">Reference proteome</keyword>
<dbReference type="GO" id="GO:0016987">
    <property type="term" value="F:sigma factor activity"/>
    <property type="evidence" value="ECO:0007669"/>
    <property type="project" value="UniProtKB-KW"/>
</dbReference>
<name>A0A3B7MKY2_9BACT</name>
<evidence type="ECO:0000313" key="7">
    <source>
        <dbReference type="EMBL" id="AXY74317.1"/>
    </source>
</evidence>
<feature type="domain" description="RNA polymerase sigma factor 70 region 4 type 2" evidence="6">
    <location>
        <begin position="140"/>
        <end position="188"/>
    </location>
</feature>
<dbReference type="InterPro" id="IPR013324">
    <property type="entry name" value="RNA_pol_sigma_r3/r4-like"/>
</dbReference>
<dbReference type="SUPFAM" id="SSF88659">
    <property type="entry name" value="Sigma3 and sigma4 domains of RNA polymerase sigma factors"/>
    <property type="match status" value="1"/>
</dbReference>
<keyword evidence="2" id="KW-0805">Transcription regulation</keyword>
<dbReference type="InterPro" id="IPR036388">
    <property type="entry name" value="WH-like_DNA-bd_sf"/>
</dbReference>
<dbReference type="NCBIfam" id="TIGR02985">
    <property type="entry name" value="Sig70_bacteroi1"/>
    <property type="match status" value="1"/>
</dbReference>
<dbReference type="PANTHER" id="PTHR43133">
    <property type="entry name" value="RNA POLYMERASE ECF-TYPE SIGMA FACTO"/>
    <property type="match status" value="1"/>
</dbReference>
<dbReference type="InterPro" id="IPR013249">
    <property type="entry name" value="RNA_pol_sigma70_r4_t2"/>
</dbReference>
<dbReference type="NCBIfam" id="TIGR02937">
    <property type="entry name" value="sigma70-ECF"/>
    <property type="match status" value="1"/>
</dbReference>
<accession>A0A3B7MKY2</accession>
<gene>
    <name evidence="7" type="ORF">D3H65_10165</name>
</gene>
<dbReference type="GO" id="GO:0006352">
    <property type="term" value="P:DNA-templated transcription initiation"/>
    <property type="evidence" value="ECO:0007669"/>
    <property type="project" value="InterPro"/>
</dbReference>
<dbReference type="PANTHER" id="PTHR43133:SF46">
    <property type="entry name" value="RNA POLYMERASE SIGMA-70 FACTOR ECF SUBFAMILY"/>
    <property type="match status" value="1"/>
</dbReference>
<dbReference type="InterPro" id="IPR014284">
    <property type="entry name" value="RNA_pol_sigma-70_dom"/>
</dbReference>
<dbReference type="EMBL" id="CP032157">
    <property type="protein sequence ID" value="AXY74317.1"/>
    <property type="molecule type" value="Genomic_DNA"/>
</dbReference>
<dbReference type="OrthoDB" id="799938at2"/>
<evidence type="ECO:0000259" key="6">
    <source>
        <dbReference type="Pfam" id="PF08281"/>
    </source>
</evidence>
<evidence type="ECO:0000313" key="8">
    <source>
        <dbReference type="Proteomes" id="UP000263900"/>
    </source>
</evidence>
<dbReference type="Proteomes" id="UP000263900">
    <property type="component" value="Chromosome"/>
</dbReference>
<dbReference type="CDD" id="cd06171">
    <property type="entry name" value="Sigma70_r4"/>
    <property type="match status" value="1"/>
</dbReference>
<dbReference type="InterPro" id="IPR014327">
    <property type="entry name" value="RNA_pol_sigma70_bacteroid"/>
</dbReference>
<evidence type="ECO:0000259" key="5">
    <source>
        <dbReference type="Pfam" id="PF04542"/>
    </source>
</evidence>
<dbReference type="KEGG" id="pseg:D3H65_10165"/>
<dbReference type="InterPro" id="IPR039425">
    <property type="entry name" value="RNA_pol_sigma-70-like"/>
</dbReference>
<reference evidence="7 8" key="1">
    <citation type="submission" date="2018-09" db="EMBL/GenBank/DDBJ databases">
        <title>Genome sequencing of strain 6GH32-13.</title>
        <authorList>
            <person name="Weon H.-Y."/>
            <person name="Heo J."/>
            <person name="Kwon S.-W."/>
        </authorList>
    </citation>
    <scope>NUCLEOTIDE SEQUENCE [LARGE SCALE GENOMIC DNA]</scope>
    <source>
        <strain evidence="7 8">5GH32-13</strain>
    </source>
</reference>
<evidence type="ECO:0000256" key="2">
    <source>
        <dbReference type="ARBA" id="ARBA00023015"/>
    </source>
</evidence>
<keyword evidence="3" id="KW-0731">Sigma factor</keyword>
<proteinExistence type="inferred from homology"/>
<evidence type="ECO:0000256" key="4">
    <source>
        <dbReference type="ARBA" id="ARBA00023163"/>
    </source>
</evidence>
<dbReference type="Pfam" id="PF08281">
    <property type="entry name" value="Sigma70_r4_2"/>
    <property type="match status" value="1"/>
</dbReference>
<evidence type="ECO:0000256" key="1">
    <source>
        <dbReference type="ARBA" id="ARBA00010641"/>
    </source>
</evidence>
<dbReference type="Gene3D" id="1.10.1740.10">
    <property type="match status" value="1"/>
</dbReference>
<dbReference type="AlphaFoldDB" id="A0A3B7MKY2"/>
<dbReference type="InterPro" id="IPR007627">
    <property type="entry name" value="RNA_pol_sigma70_r2"/>
</dbReference>
<evidence type="ECO:0000256" key="3">
    <source>
        <dbReference type="ARBA" id="ARBA00023082"/>
    </source>
</evidence>